<evidence type="ECO:0000313" key="1">
    <source>
        <dbReference type="EMBL" id="CCD44793.1"/>
    </source>
</evidence>
<reference evidence="2" key="1">
    <citation type="journal article" date="2011" name="PLoS Genet.">
        <title>Genomic analysis of the necrotrophic fungal pathogens Sclerotinia sclerotiorum and Botrytis cinerea.</title>
        <authorList>
            <person name="Amselem J."/>
            <person name="Cuomo C.A."/>
            <person name="van Kan J.A."/>
            <person name="Viaud M."/>
            <person name="Benito E.P."/>
            <person name="Couloux A."/>
            <person name="Coutinho P.M."/>
            <person name="de Vries R.P."/>
            <person name="Dyer P.S."/>
            <person name="Fillinger S."/>
            <person name="Fournier E."/>
            <person name="Gout L."/>
            <person name="Hahn M."/>
            <person name="Kohn L."/>
            <person name="Lapalu N."/>
            <person name="Plummer K.M."/>
            <person name="Pradier J.M."/>
            <person name="Quevillon E."/>
            <person name="Sharon A."/>
            <person name="Simon A."/>
            <person name="ten Have A."/>
            <person name="Tudzynski B."/>
            <person name="Tudzynski P."/>
            <person name="Wincker P."/>
            <person name="Andrew M."/>
            <person name="Anthouard V."/>
            <person name="Beever R.E."/>
            <person name="Beffa R."/>
            <person name="Benoit I."/>
            <person name="Bouzid O."/>
            <person name="Brault B."/>
            <person name="Chen Z."/>
            <person name="Choquer M."/>
            <person name="Collemare J."/>
            <person name="Cotton P."/>
            <person name="Danchin E.G."/>
            <person name="Da Silva C."/>
            <person name="Gautier A."/>
            <person name="Giraud C."/>
            <person name="Giraud T."/>
            <person name="Gonzalez C."/>
            <person name="Grossetete S."/>
            <person name="Guldener U."/>
            <person name="Henrissat B."/>
            <person name="Howlett B.J."/>
            <person name="Kodira C."/>
            <person name="Kretschmer M."/>
            <person name="Lappartient A."/>
            <person name="Leroch M."/>
            <person name="Levis C."/>
            <person name="Mauceli E."/>
            <person name="Neuveglise C."/>
            <person name="Oeser B."/>
            <person name="Pearson M."/>
            <person name="Poulain J."/>
            <person name="Poussereau N."/>
            <person name="Quesneville H."/>
            <person name="Rascle C."/>
            <person name="Schumacher J."/>
            <person name="Segurens B."/>
            <person name="Sexton A."/>
            <person name="Silva E."/>
            <person name="Sirven C."/>
            <person name="Soanes D.M."/>
            <person name="Talbot N.J."/>
            <person name="Templeton M."/>
            <person name="Yandava C."/>
            <person name="Yarden O."/>
            <person name="Zeng Q."/>
            <person name="Rollins J.A."/>
            <person name="Lebrun M.H."/>
            <person name="Dickman M."/>
        </authorList>
    </citation>
    <scope>NUCLEOTIDE SEQUENCE [LARGE SCALE GENOMIC DNA]</scope>
    <source>
        <strain evidence="2">T4</strain>
    </source>
</reference>
<dbReference type="Proteomes" id="UP000008177">
    <property type="component" value="Unplaced contigs"/>
</dbReference>
<proteinExistence type="predicted"/>
<organism evidence="1 2">
    <name type="scientific">Botryotinia fuckeliana (strain T4)</name>
    <name type="common">Noble rot fungus</name>
    <name type="synonym">Botrytis cinerea</name>
    <dbReference type="NCBI Taxonomy" id="999810"/>
    <lineage>
        <taxon>Eukaryota</taxon>
        <taxon>Fungi</taxon>
        <taxon>Dikarya</taxon>
        <taxon>Ascomycota</taxon>
        <taxon>Pezizomycotina</taxon>
        <taxon>Leotiomycetes</taxon>
        <taxon>Helotiales</taxon>
        <taxon>Sclerotiniaceae</taxon>
        <taxon>Botrytis</taxon>
    </lineage>
</organism>
<evidence type="ECO:0000313" key="2">
    <source>
        <dbReference type="Proteomes" id="UP000008177"/>
    </source>
</evidence>
<dbReference type="AlphaFoldDB" id="G2XWC3"/>
<dbReference type="HOGENOM" id="CLU_2830894_0_0_1"/>
<sequence>MNSSCNLSIVYQDARETEDAKMRTSDIQFPLKMDCFEQPITFESEQASSLTLDYSWKQNVNVGFEE</sequence>
<protein>
    <submittedName>
        <fullName evidence="1">Uncharacterized protein</fullName>
    </submittedName>
</protein>
<name>G2XWC3_BOTF4</name>
<dbReference type="InParanoid" id="G2XWC3"/>
<accession>G2XWC3</accession>
<gene>
    <name evidence="1" type="ORF">BofuT4_uP056940.1</name>
</gene>
<dbReference type="EMBL" id="FQ790271">
    <property type="protein sequence ID" value="CCD44793.1"/>
    <property type="molecule type" value="Genomic_DNA"/>
</dbReference>